<name>A0A378VTZ8_NEIGO</name>
<organism evidence="1">
    <name type="scientific">Neisseria gonorrhoeae</name>
    <dbReference type="NCBI Taxonomy" id="485"/>
    <lineage>
        <taxon>Bacteria</taxon>
        <taxon>Pseudomonadati</taxon>
        <taxon>Pseudomonadota</taxon>
        <taxon>Betaproteobacteria</taxon>
        <taxon>Neisseriales</taxon>
        <taxon>Neisseriaceae</taxon>
        <taxon>Neisseria</taxon>
    </lineage>
</organism>
<dbReference type="Gene3D" id="1.25.40.10">
    <property type="entry name" value="Tetratricopeptide repeat domain"/>
    <property type="match status" value="1"/>
</dbReference>
<dbReference type="AlphaFoldDB" id="A0A378VTZ8"/>
<gene>
    <name evidence="1" type="ORF">NCTC11421_00284</name>
</gene>
<proteinExistence type="predicted"/>
<accession>A0A378VTZ8</accession>
<dbReference type="InterPro" id="IPR011990">
    <property type="entry name" value="TPR-like_helical_dom_sf"/>
</dbReference>
<protein>
    <submittedName>
        <fullName evidence="1">Uncharacterized protein</fullName>
    </submittedName>
</protein>
<sequence>MEKGPNDRQIKDIGMRHGYLPKNIQKFKAQHRDLVLQDSSLINTGSSPADDAVKEVESLLMYGQIEAAMDVLEQAVLKYPDESQLYITLIDIYERTEDWDRLGQFLRVLRERADRLPEEVVMLMSRLLQRMNQILKNKTVRKIKWKFNCRKLKQYA</sequence>
<dbReference type="EMBL" id="UGRI01000001">
    <property type="protein sequence ID" value="SUA20204.1"/>
    <property type="molecule type" value="Genomic_DNA"/>
</dbReference>
<reference evidence="1" key="1">
    <citation type="submission" date="2018-06" db="EMBL/GenBank/DDBJ databases">
        <authorList>
            <consortium name="Pathogen Informatics"/>
            <person name="Doyle S."/>
        </authorList>
    </citation>
    <scope>NUCLEOTIDE SEQUENCE [LARGE SCALE GENOMIC DNA]</scope>
    <source>
        <strain evidence="1">NCTC11421</strain>
    </source>
</reference>
<dbReference type="SUPFAM" id="SSF48452">
    <property type="entry name" value="TPR-like"/>
    <property type="match status" value="1"/>
</dbReference>
<evidence type="ECO:0000313" key="1">
    <source>
        <dbReference type="EMBL" id="SUA20204.1"/>
    </source>
</evidence>